<dbReference type="InterPro" id="IPR036942">
    <property type="entry name" value="Beta-barrel_TonB_sf"/>
</dbReference>
<gene>
    <name evidence="9" type="ORF">D8S85_13145</name>
</gene>
<proteinExistence type="inferred from homology"/>
<keyword evidence="4 7" id="KW-0812">Transmembrane</keyword>
<evidence type="ECO:0000313" key="9">
    <source>
        <dbReference type="EMBL" id="AZS30401.1"/>
    </source>
</evidence>
<dbReference type="InterPro" id="IPR012910">
    <property type="entry name" value="Plug_dom"/>
</dbReference>
<dbReference type="EMBL" id="CP032819">
    <property type="protein sequence ID" value="AZS30401.1"/>
    <property type="molecule type" value="Genomic_DNA"/>
</dbReference>
<dbReference type="PROSITE" id="PS52016">
    <property type="entry name" value="TONB_DEPENDENT_REC_3"/>
    <property type="match status" value="1"/>
</dbReference>
<dbReference type="InterPro" id="IPR023996">
    <property type="entry name" value="TonB-dep_OMP_SusC/RagA"/>
</dbReference>
<keyword evidence="3 7" id="KW-1134">Transmembrane beta strand</keyword>
<dbReference type="SUPFAM" id="SSF49464">
    <property type="entry name" value="Carboxypeptidase regulatory domain-like"/>
    <property type="match status" value="1"/>
</dbReference>
<dbReference type="InterPro" id="IPR037066">
    <property type="entry name" value="Plug_dom_sf"/>
</dbReference>
<dbReference type="Proteomes" id="UP000270673">
    <property type="component" value="Chromosome"/>
</dbReference>
<evidence type="ECO:0000256" key="2">
    <source>
        <dbReference type="ARBA" id="ARBA00022448"/>
    </source>
</evidence>
<evidence type="ECO:0000256" key="4">
    <source>
        <dbReference type="ARBA" id="ARBA00022692"/>
    </source>
</evidence>
<dbReference type="NCBIfam" id="TIGR04057">
    <property type="entry name" value="SusC_RagA_signa"/>
    <property type="match status" value="1"/>
</dbReference>
<dbReference type="Pfam" id="PF13715">
    <property type="entry name" value="CarbopepD_reg_2"/>
    <property type="match status" value="1"/>
</dbReference>
<keyword evidence="5 7" id="KW-0472">Membrane</keyword>
<feature type="domain" description="TonB-dependent receptor plug" evidence="8">
    <location>
        <begin position="225"/>
        <end position="330"/>
    </location>
</feature>
<name>A0A3Q9IP24_9BACT</name>
<dbReference type="SUPFAM" id="SSF56935">
    <property type="entry name" value="Porins"/>
    <property type="match status" value="1"/>
</dbReference>
<reference evidence="9 10" key="1">
    <citation type="submission" date="2018-10" db="EMBL/GenBank/DDBJ databases">
        <title>Butyricimonas faecalis sp. nov., isolated from human faeces and emended description of the genus Butyricimonas.</title>
        <authorList>
            <person name="Le Roy T."/>
            <person name="Van der Smissen P."/>
            <person name="Paquot A."/>
            <person name="Delzenne N."/>
            <person name="Muccioli G."/>
            <person name="Collet J.-F."/>
            <person name="Cani P.D."/>
        </authorList>
    </citation>
    <scope>NUCLEOTIDE SEQUENCE [LARGE SCALE GENOMIC DNA]</scope>
    <source>
        <strain evidence="9 10">H184</strain>
    </source>
</reference>
<organism evidence="9 10">
    <name type="scientific">Butyricimonas faecalis</name>
    <dbReference type="NCBI Taxonomy" id="2093856"/>
    <lineage>
        <taxon>Bacteria</taxon>
        <taxon>Pseudomonadati</taxon>
        <taxon>Bacteroidota</taxon>
        <taxon>Bacteroidia</taxon>
        <taxon>Bacteroidales</taxon>
        <taxon>Odoribacteraceae</taxon>
        <taxon>Butyricimonas</taxon>
    </lineage>
</organism>
<dbReference type="RefSeq" id="WP_106481053.1">
    <property type="nucleotide sequence ID" value="NZ_CP032819.1"/>
</dbReference>
<evidence type="ECO:0000313" key="10">
    <source>
        <dbReference type="Proteomes" id="UP000270673"/>
    </source>
</evidence>
<keyword evidence="2 7" id="KW-0813">Transport</keyword>
<keyword evidence="6 7" id="KW-0998">Cell outer membrane</keyword>
<dbReference type="InterPro" id="IPR008969">
    <property type="entry name" value="CarboxyPept-like_regulatory"/>
</dbReference>
<comment type="similarity">
    <text evidence="7">Belongs to the TonB-dependent receptor family.</text>
</comment>
<dbReference type="Gene3D" id="2.170.130.10">
    <property type="entry name" value="TonB-dependent receptor, plug domain"/>
    <property type="match status" value="1"/>
</dbReference>
<dbReference type="GO" id="GO:0009279">
    <property type="term" value="C:cell outer membrane"/>
    <property type="evidence" value="ECO:0007669"/>
    <property type="project" value="UniProtKB-SubCell"/>
</dbReference>
<sequence>MKKKRTKKRLTDELSVRKFLIKMKLPLFLLMILFLSVNGVAFSQTAKISVNFTETPLSEVFAALGKQSKMVFLYDHKLIESKGKVSLKADNQELEKVLKEFLPPLGLTYIFEDSVVVVRKAPADRPVKAVRMITGVVTDETGQPLPGVHVVIKGTHKGIATDVNGKFSVAVEDGTKPVFVLSFVGMEPLELKVSEKDNYKVILSTKLQKFDDVIVTGYQTISRERSAGSYSRVSGEEVSKKANLTGNILETLEGLTPGLSVNYGIGEDKFLIRGTTSINSSTEPLIVVDGVALEEGNIEELINSNDIESVTFLKDATSASIWGARAANGVIVITTKSGKTGDHRLKITYDGSFTYKGLPDFGYKGLMSSEQIIQSAKEIFDPEAYPWATVTTKNGGALVYPHEIPLYQYANNEIDEAERDRQLEALAKLDNRSQIEKYLLQPALFTKHTISFSGAANNIYSIYGSVGYEYNQSTERANTNKIMLNFKHNIQLKKWLKIDLTTNLSVQNVKTGLMPAYTNVNTILPYEMLADEEGNPIDHSHTIFYKDYQDELETKSLLDLSYVPLNDMKEGFNKSKSVNGRVNLGIAINLVKGLKYEGRFQYQQNYSKSELFYSQNSSLVRIELARFTKPANPPSTTAPTYYLPTTGGRYTLANVDGINWTIRNQFNYDRVFGKDKQQITAILGMEIQSGVSTSNSNTRRGYDPQSQTYQAYDEKELATNGISGAVYTNFGTPRNTLVTKMFSQSETEKRFVSFYSNVAYTYNSKYTLNGSIRVDQSNLYGSDPSVQFKPIWSLGVAWNLKRESFMDQVDFLNRLDFRFSYGLGGNSPKPGKGGPYNLLSARANSMFAGLGIGYDIMYPANDKIHWERTRTINGGIDVAMFNNRITASIDVYHKLTTDLLATKPTDQTLGWESFYTNFGDMKNQGFEVSLRTKNIFSRNFSWSTVLTMTNNRNKVLKLNLDGAMTASKKVYMDYIEDYAGNSLFAYRWAGLSEEGNPQVFNAEGEIIGDYQDESLTENAVKFMGVTQPKWYGALTNNFSYKGFDFSFMLVYNFGHKMRRDVNNFWYGRLTHNVSKKFLDRWREPGDEKYTDVPKYVSKTVENKTKSRNITFYELADINVLDASYVKLRDITLSYSLPKSLCDKLFMDRITLRAQASNLFLIAANNDGIDPEYHHYRSGLRGTKYGPSWSFGLTINFK</sequence>
<dbReference type="InterPro" id="IPR039426">
    <property type="entry name" value="TonB-dep_rcpt-like"/>
</dbReference>
<keyword evidence="10" id="KW-1185">Reference proteome</keyword>
<dbReference type="KEGG" id="buy:D8S85_13145"/>
<dbReference type="AlphaFoldDB" id="A0A3Q9IP24"/>
<dbReference type="Gene3D" id="2.40.170.20">
    <property type="entry name" value="TonB-dependent receptor, beta-barrel domain"/>
    <property type="match status" value="1"/>
</dbReference>
<dbReference type="InterPro" id="IPR023997">
    <property type="entry name" value="TonB-dep_OMP_SusC/RagA_CS"/>
</dbReference>
<dbReference type="NCBIfam" id="TIGR04056">
    <property type="entry name" value="OMP_RagA_SusC"/>
    <property type="match status" value="1"/>
</dbReference>
<accession>A0A3Q9IP24</accession>
<dbReference type="Pfam" id="PF07715">
    <property type="entry name" value="Plug"/>
    <property type="match status" value="1"/>
</dbReference>
<dbReference type="Gene3D" id="2.60.40.1120">
    <property type="entry name" value="Carboxypeptidase-like, regulatory domain"/>
    <property type="match status" value="1"/>
</dbReference>
<evidence type="ECO:0000256" key="1">
    <source>
        <dbReference type="ARBA" id="ARBA00004571"/>
    </source>
</evidence>
<comment type="subcellular location">
    <subcellularLocation>
        <location evidence="1 7">Cell outer membrane</location>
        <topology evidence="1 7">Multi-pass membrane protein</topology>
    </subcellularLocation>
</comment>
<evidence type="ECO:0000259" key="8">
    <source>
        <dbReference type="Pfam" id="PF07715"/>
    </source>
</evidence>
<evidence type="ECO:0000256" key="3">
    <source>
        <dbReference type="ARBA" id="ARBA00022452"/>
    </source>
</evidence>
<dbReference type="OrthoDB" id="9768177at2"/>
<evidence type="ECO:0000256" key="7">
    <source>
        <dbReference type="PROSITE-ProRule" id="PRU01360"/>
    </source>
</evidence>
<evidence type="ECO:0000256" key="5">
    <source>
        <dbReference type="ARBA" id="ARBA00023136"/>
    </source>
</evidence>
<protein>
    <submittedName>
        <fullName evidence="9">SusC/RagA family TonB-linked outer membrane protein</fullName>
    </submittedName>
</protein>
<evidence type="ECO:0000256" key="6">
    <source>
        <dbReference type="ARBA" id="ARBA00023237"/>
    </source>
</evidence>